<dbReference type="Proteomes" id="UP000196531">
    <property type="component" value="Unassembled WGS sequence"/>
</dbReference>
<proteinExistence type="inferred from homology"/>
<dbReference type="SUPFAM" id="SSF53474">
    <property type="entry name" value="alpha/beta-Hydrolases"/>
    <property type="match status" value="1"/>
</dbReference>
<evidence type="ECO:0000259" key="3">
    <source>
        <dbReference type="Pfam" id="PF02230"/>
    </source>
</evidence>
<dbReference type="Gene3D" id="3.40.50.1820">
    <property type="entry name" value="alpha/beta hydrolase"/>
    <property type="match status" value="1"/>
</dbReference>
<gene>
    <name evidence="4" type="ORF">A9Q84_10970</name>
</gene>
<keyword evidence="2" id="KW-0378">Hydrolase</keyword>
<evidence type="ECO:0000313" key="4">
    <source>
        <dbReference type="EMBL" id="OUR96851.1"/>
    </source>
</evidence>
<comment type="similarity">
    <text evidence="1">Belongs to the AB hydrolase superfamily. AB hydrolase 2 family.</text>
</comment>
<dbReference type="AlphaFoldDB" id="A0A1Y5FBL6"/>
<dbReference type="PANTHER" id="PTHR10655:SF17">
    <property type="entry name" value="LYSOPHOSPHOLIPASE-LIKE PROTEIN 1"/>
    <property type="match status" value="1"/>
</dbReference>
<reference evidence="5" key="1">
    <citation type="journal article" date="2017" name="Proc. Natl. Acad. Sci. U.S.A.">
        <title>Simulation of Deepwater Horizon oil plume reveals substrate specialization within a complex community of hydrocarbon-degraders.</title>
        <authorList>
            <person name="Hu P."/>
            <person name="Dubinsky E.A."/>
            <person name="Probst A.J."/>
            <person name="Wang J."/>
            <person name="Sieber C.M.K."/>
            <person name="Tom L.M."/>
            <person name="Gardinali P."/>
            <person name="Banfield J.F."/>
            <person name="Atlas R.M."/>
            <person name="Andersen G.L."/>
        </authorList>
    </citation>
    <scope>NUCLEOTIDE SEQUENCE [LARGE SCALE GENOMIC DNA]</scope>
</reference>
<sequence length="212" mass="23976">MISSKHFDSTFLPAKLNGPKSSTKIMIVMHGLGDHKSSFVGFAQEINITGLDYLLINAPKPYYFGFSWYDIPPGNPITGIRNSIQSLSKLISELNDQGYQDQDIFIAGFSQGGCIALHSFLSWERNFAGIICLSPRIYLEDMDAQAKAHHQSTPLFIAHGHQDQAIEFEDVDSQVKLLKSQGLEISWHEYTMDHEICIDEIMALRLWLNDRL</sequence>
<dbReference type="InterPro" id="IPR029058">
    <property type="entry name" value="AB_hydrolase_fold"/>
</dbReference>
<dbReference type="Pfam" id="PF02230">
    <property type="entry name" value="Abhydrolase_2"/>
    <property type="match status" value="1"/>
</dbReference>
<dbReference type="InterPro" id="IPR050565">
    <property type="entry name" value="LYPA1-2/EST-like"/>
</dbReference>
<protein>
    <recommendedName>
        <fullName evidence="3">Phospholipase/carboxylesterase/thioesterase domain-containing protein</fullName>
    </recommendedName>
</protein>
<evidence type="ECO:0000256" key="2">
    <source>
        <dbReference type="ARBA" id="ARBA00022801"/>
    </source>
</evidence>
<accession>A0A1Y5FBL6</accession>
<feature type="domain" description="Phospholipase/carboxylesterase/thioesterase" evidence="3">
    <location>
        <begin position="20"/>
        <end position="208"/>
    </location>
</feature>
<dbReference type="EMBL" id="MAAO01000006">
    <property type="protein sequence ID" value="OUR96851.1"/>
    <property type="molecule type" value="Genomic_DNA"/>
</dbReference>
<name>A0A1Y5FBL6_9BACT</name>
<evidence type="ECO:0000313" key="5">
    <source>
        <dbReference type="Proteomes" id="UP000196531"/>
    </source>
</evidence>
<organism evidence="4 5">
    <name type="scientific">Halobacteriovorax marinus</name>
    <dbReference type="NCBI Taxonomy" id="97084"/>
    <lineage>
        <taxon>Bacteria</taxon>
        <taxon>Pseudomonadati</taxon>
        <taxon>Bdellovibrionota</taxon>
        <taxon>Bacteriovoracia</taxon>
        <taxon>Bacteriovoracales</taxon>
        <taxon>Halobacteriovoraceae</taxon>
        <taxon>Halobacteriovorax</taxon>
    </lineage>
</organism>
<dbReference type="PANTHER" id="PTHR10655">
    <property type="entry name" value="LYSOPHOSPHOLIPASE-RELATED"/>
    <property type="match status" value="1"/>
</dbReference>
<dbReference type="InterPro" id="IPR003140">
    <property type="entry name" value="PLipase/COase/thioEstase"/>
</dbReference>
<dbReference type="GO" id="GO:0016787">
    <property type="term" value="F:hydrolase activity"/>
    <property type="evidence" value="ECO:0007669"/>
    <property type="project" value="UniProtKB-KW"/>
</dbReference>
<comment type="caution">
    <text evidence="4">The sequence shown here is derived from an EMBL/GenBank/DDBJ whole genome shotgun (WGS) entry which is preliminary data.</text>
</comment>
<evidence type="ECO:0000256" key="1">
    <source>
        <dbReference type="ARBA" id="ARBA00006499"/>
    </source>
</evidence>